<gene>
    <name evidence="1" type="ORF">N787_09705</name>
</gene>
<accession>A0A091B4L5</accession>
<dbReference type="AlphaFoldDB" id="A0A091B4L5"/>
<sequence length="40" mass="4431">MSPLLTSSLIHFLYVSESTQRIVSVLVRPESLTLIADSAR</sequence>
<dbReference type="Proteomes" id="UP000029393">
    <property type="component" value="Unassembled WGS sequence"/>
</dbReference>
<evidence type="ECO:0000313" key="1">
    <source>
        <dbReference type="EMBL" id="KFN46666.1"/>
    </source>
</evidence>
<dbReference type="EMBL" id="AVCK01000014">
    <property type="protein sequence ID" value="KFN46666.1"/>
    <property type="molecule type" value="Genomic_DNA"/>
</dbReference>
<protein>
    <submittedName>
        <fullName evidence="1">Uncharacterized protein</fullName>
    </submittedName>
</protein>
<evidence type="ECO:0000313" key="2">
    <source>
        <dbReference type="Proteomes" id="UP000029393"/>
    </source>
</evidence>
<comment type="caution">
    <text evidence="1">The sequence shown here is derived from an EMBL/GenBank/DDBJ whole genome shotgun (WGS) entry which is preliminary data.</text>
</comment>
<keyword evidence="2" id="KW-1185">Reference proteome</keyword>
<proteinExistence type="predicted"/>
<reference evidence="1 2" key="1">
    <citation type="submission" date="2013-09" db="EMBL/GenBank/DDBJ databases">
        <title>Genome sequencing of Arenimonas metalli.</title>
        <authorList>
            <person name="Chen F."/>
            <person name="Wang G."/>
        </authorList>
    </citation>
    <scope>NUCLEOTIDE SEQUENCE [LARGE SCALE GENOMIC DNA]</scope>
    <source>
        <strain evidence="1 2">CF5-1</strain>
    </source>
</reference>
<organism evidence="1 2">
    <name type="scientific">Arenimonas metalli CF5-1</name>
    <dbReference type="NCBI Taxonomy" id="1384056"/>
    <lineage>
        <taxon>Bacteria</taxon>
        <taxon>Pseudomonadati</taxon>
        <taxon>Pseudomonadota</taxon>
        <taxon>Gammaproteobacteria</taxon>
        <taxon>Lysobacterales</taxon>
        <taxon>Lysobacteraceae</taxon>
        <taxon>Arenimonas</taxon>
    </lineage>
</organism>
<name>A0A091B4L5_9GAMM</name>